<dbReference type="SUPFAM" id="SSF90002">
    <property type="entry name" value="Hypothetical protein YjiA, C-terminal domain"/>
    <property type="match status" value="1"/>
</dbReference>
<dbReference type="EMBL" id="CAICTM010000551">
    <property type="protein sequence ID" value="CAB9512740.1"/>
    <property type="molecule type" value="Genomic_DNA"/>
</dbReference>
<comment type="caution">
    <text evidence="4">The sequence shown here is derived from an EMBL/GenBank/DDBJ whole genome shotgun (WGS) entry which is preliminary data.</text>
</comment>
<gene>
    <name evidence="4" type="ORF">SEMRO_552_G165190.1</name>
</gene>
<dbReference type="CDD" id="cd03112">
    <property type="entry name" value="CobW-like"/>
    <property type="match status" value="1"/>
</dbReference>
<dbReference type="InterPro" id="IPR051927">
    <property type="entry name" value="Zn_Chap_cDPG_Synth"/>
</dbReference>
<dbReference type="Pfam" id="PF02492">
    <property type="entry name" value="cobW"/>
    <property type="match status" value="1"/>
</dbReference>
<dbReference type="SUPFAM" id="SSF52540">
    <property type="entry name" value="P-loop containing nucleoside triphosphate hydrolases"/>
    <property type="match status" value="1"/>
</dbReference>
<proteinExistence type="predicted"/>
<reference evidence="4" key="1">
    <citation type="submission" date="2020-06" db="EMBL/GenBank/DDBJ databases">
        <authorList>
            <consortium name="Plant Systems Biology data submission"/>
        </authorList>
    </citation>
    <scope>NUCLEOTIDE SEQUENCE</scope>
    <source>
        <strain evidence="4">D6</strain>
    </source>
</reference>
<evidence type="ECO:0000313" key="4">
    <source>
        <dbReference type="EMBL" id="CAB9512740.1"/>
    </source>
</evidence>
<feature type="domain" description="CobW C-terminal" evidence="3">
    <location>
        <begin position="397"/>
        <end position="567"/>
    </location>
</feature>
<dbReference type="Gene3D" id="3.40.50.300">
    <property type="entry name" value="P-loop containing nucleotide triphosphate hydrolases"/>
    <property type="match status" value="1"/>
</dbReference>
<dbReference type="InterPro" id="IPR027417">
    <property type="entry name" value="P-loop_NTPase"/>
</dbReference>
<feature type="chain" id="PRO_5040513387" evidence="2">
    <location>
        <begin position="19"/>
        <end position="608"/>
    </location>
</feature>
<dbReference type="PANTHER" id="PTHR43603">
    <property type="entry name" value="COBW DOMAIN-CONTAINING PROTEIN DDB_G0274527"/>
    <property type="match status" value="1"/>
</dbReference>
<dbReference type="PANTHER" id="PTHR43603:SF1">
    <property type="entry name" value="ZINC-REGULATED GTPASE METALLOPROTEIN ACTIVATOR 1"/>
    <property type="match status" value="1"/>
</dbReference>
<accession>A0A9N8HHS0</accession>
<evidence type="ECO:0000256" key="2">
    <source>
        <dbReference type="SAM" id="SignalP"/>
    </source>
</evidence>
<dbReference type="OrthoDB" id="272672at2759"/>
<dbReference type="SMART" id="SM00833">
    <property type="entry name" value="CobW_C"/>
    <property type="match status" value="1"/>
</dbReference>
<keyword evidence="5" id="KW-1185">Reference proteome</keyword>
<evidence type="ECO:0000256" key="1">
    <source>
        <dbReference type="SAM" id="MobiDB-lite"/>
    </source>
</evidence>
<dbReference type="InterPro" id="IPR003495">
    <property type="entry name" value="CobW/HypB/UreG_nucleotide-bd"/>
</dbReference>
<protein>
    <submittedName>
        <fullName evidence="4">CobW domain-containing protein</fullName>
    </submittedName>
</protein>
<dbReference type="AlphaFoldDB" id="A0A9N8HHS0"/>
<organism evidence="4 5">
    <name type="scientific">Seminavis robusta</name>
    <dbReference type="NCBI Taxonomy" id="568900"/>
    <lineage>
        <taxon>Eukaryota</taxon>
        <taxon>Sar</taxon>
        <taxon>Stramenopiles</taxon>
        <taxon>Ochrophyta</taxon>
        <taxon>Bacillariophyta</taxon>
        <taxon>Bacillariophyceae</taxon>
        <taxon>Bacillariophycidae</taxon>
        <taxon>Naviculales</taxon>
        <taxon>Naviculaceae</taxon>
        <taxon>Seminavis</taxon>
    </lineage>
</organism>
<evidence type="ECO:0000313" key="5">
    <source>
        <dbReference type="Proteomes" id="UP001153069"/>
    </source>
</evidence>
<dbReference type="Proteomes" id="UP001153069">
    <property type="component" value="Unassembled WGS sequence"/>
</dbReference>
<sequence length="608" mass="67007">MIMRLVLPFLALLSCTDAFVPRAPLSPIRTSIDATVAEDVADLDQESITKKTPIILLAGFLGTGKTTTLKHLLENTEGSRIGVIVNDVASVNIDAKLVSSMPESASEDMIELQNGCACCSLSDELFTSVETLFQPKRSGILRRKKAREYDAIVVELSGVADPQAVRATWTAAAGSDRFPATEMAEISKIVTMIDSCTFATDYMTWDAVAQRPGWAEPGDDCAGNRKVAELLAEQVEAANLILVNKIDMATEEEVEVSSKVARALNEKATLHNVAFGKISPSEILELGTTDLLVDFKEEKDEAAAETSGHSHGHDHACEEPGCTDESHDIATIAMLAKSLVAPMKATIIATIATATTMLAKIRDAPMKAMIIATTTTMLAKNRDVLMKAMIIPTNQEMPALILVSARPFNTNRLMAMLNTWPIPVKDVLDLKVLEDAQSEGYDMGDGLIKQDSPFVGVLRSKGFCWLAPTKWSGANWDAYRHDTAMYWSHAGKHFGLSSNGKWWGSIQMYDKWEEYMKKLFKDNMAEYERIMREDFVSEEFGDRRQELVFIGMNLDQAEITKTLDDCLLSDEELETYRQNLRNYQDVLLSESGGKGLFDTDGSVTHTEA</sequence>
<feature type="signal peptide" evidence="2">
    <location>
        <begin position="1"/>
        <end position="18"/>
    </location>
</feature>
<evidence type="ECO:0000259" key="3">
    <source>
        <dbReference type="SMART" id="SM00833"/>
    </source>
</evidence>
<dbReference type="InterPro" id="IPR011629">
    <property type="entry name" value="CobW-like_C"/>
</dbReference>
<feature type="compositionally biased region" description="Basic and acidic residues" evidence="1">
    <location>
        <begin position="311"/>
        <end position="323"/>
    </location>
</feature>
<name>A0A9N8HHS0_9STRA</name>
<dbReference type="PROSITE" id="PS51257">
    <property type="entry name" value="PROKAR_LIPOPROTEIN"/>
    <property type="match status" value="1"/>
</dbReference>
<dbReference type="Pfam" id="PF07683">
    <property type="entry name" value="CobW_C"/>
    <property type="match status" value="1"/>
</dbReference>
<feature type="region of interest" description="Disordered" evidence="1">
    <location>
        <begin position="300"/>
        <end position="323"/>
    </location>
</feature>
<keyword evidence="2" id="KW-0732">Signal</keyword>